<dbReference type="CDD" id="cd07377">
    <property type="entry name" value="WHTH_GntR"/>
    <property type="match status" value="1"/>
</dbReference>
<dbReference type="Pfam" id="PF00392">
    <property type="entry name" value="GntR"/>
    <property type="match status" value="1"/>
</dbReference>
<dbReference type="Proteomes" id="UP000245362">
    <property type="component" value="Unassembled WGS sequence"/>
</dbReference>
<keyword evidence="2" id="KW-0238">DNA-binding</keyword>
<dbReference type="OrthoDB" id="6626198at2"/>
<keyword evidence="1" id="KW-0805">Transcription regulation</keyword>
<dbReference type="GO" id="GO:0045892">
    <property type="term" value="P:negative regulation of DNA-templated transcription"/>
    <property type="evidence" value="ECO:0007669"/>
    <property type="project" value="TreeGrafter"/>
</dbReference>
<evidence type="ECO:0000256" key="1">
    <source>
        <dbReference type="ARBA" id="ARBA00023015"/>
    </source>
</evidence>
<dbReference type="InterPro" id="IPR036390">
    <property type="entry name" value="WH_DNA-bd_sf"/>
</dbReference>
<dbReference type="InterPro" id="IPR036388">
    <property type="entry name" value="WH-like_DNA-bd_sf"/>
</dbReference>
<dbReference type="InterPro" id="IPR050679">
    <property type="entry name" value="Bact_HTH_transcr_reg"/>
</dbReference>
<feature type="domain" description="HTH gntR-type" evidence="4">
    <location>
        <begin position="1"/>
        <end position="68"/>
    </location>
</feature>
<dbReference type="SUPFAM" id="SSF64288">
    <property type="entry name" value="Chorismate lyase-like"/>
    <property type="match status" value="1"/>
</dbReference>
<protein>
    <submittedName>
        <fullName evidence="5">GntR family transcriptional regulator</fullName>
    </submittedName>
</protein>
<sequence>MIYLSIANQLRSRINSDEFQLNQALPSENQLAKEYGVARMTIRKAMDTLIQEGMLDRRHGSGCYIIDKEMTFENTGLNSLTEQIGKTTKTLTSKVISFSVIPCPSSVAQRLKISPGESIYYIIRIRSVDTHPVHYEESFLPVSLYPTLSVAHMEHSKFQYIEDEMGLVIEGNYFTFKPYLMPESIALHMEMTPGELAMQVSSISHAPDGRVLDYSITVENTHFHQSTYYYRRPSKK</sequence>
<dbReference type="InterPro" id="IPR011663">
    <property type="entry name" value="UTRA"/>
</dbReference>
<name>A0A2U3BAC5_9VIBR</name>
<comment type="caution">
    <text evidence="5">The sequence shown here is derived from an EMBL/GenBank/DDBJ whole genome shotgun (WGS) entry which is preliminary data.</text>
</comment>
<dbReference type="PROSITE" id="PS50949">
    <property type="entry name" value="HTH_GNTR"/>
    <property type="match status" value="1"/>
</dbReference>
<dbReference type="Gene3D" id="1.10.10.10">
    <property type="entry name" value="Winged helix-like DNA-binding domain superfamily/Winged helix DNA-binding domain"/>
    <property type="match status" value="1"/>
</dbReference>
<dbReference type="Pfam" id="PF07702">
    <property type="entry name" value="UTRA"/>
    <property type="match status" value="1"/>
</dbReference>
<keyword evidence="6" id="KW-1185">Reference proteome</keyword>
<dbReference type="SUPFAM" id="SSF46785">
    <property type="entry name" value="Winged helix' DNA-binding domain"/>
    <property type="match status" value="1"/>
</dbReference>
<evidence type="ECO:0000313" key="5">
    <source>
        <dbReference type="EMBL" id="PWI33750.1"/>
    </source>
</evidence>
<evidence type="ECO:0000256" key="2">
    <source>
        <dbReference type="ARBA" id="ARBA00023125"/>
    </source>
</evidence>
<dbReference type="PANTHER" id="PTHR44846:SF1">
    <property type="entry name" value="MANNOSYL-D-GLYCERATE TRANSPORT_METABOLISM SYSTEM REPRESSOR MNGR-RELATED"/>
    <property type="match status" value="1"/>
</dbReference>
<organism evidence="5 6">
    <name type="scientific">Vibrio albus</name>
    <dbReference type="NCBI Taxonomy" id="2200953"/>
    <lineage>
        <taxon>Bacteria</taxon>
        <taxon>Pseudomonadati</taxon>
        <taxon>Pseudomonadota</taxon>
        <taxon>Gammaproteobacteria</taxon>
        <taxon>Vibrionales</taxon>
        <taxon>Vibrionaceae</taxon>
        <taxon>Vibrio</taxon>
    </lineage>
</organism>
<dbReference type="PANTHER" id="PTHR44846">
    <property type="entry name" value="MANNOSYL-D-GLYCERATE TRANSPORT/METABOLISM SYSTEM REPRESSOR MNGR-RELATED"/>
    <property type="match status" value="1"/>
</dbReference>
<dbReference type="Gene3D" id="3.40.1410.10">
    <property type="entry name" value="Chorismate lyase-like"/>
    <property type="match status" value="1"/>
</dbReference>
<evidence type="ECO:0000313" key="6">
    <source>
        <dbReference type="Proteomes" id="UP000245362"/>
    </source>
</evidence>
<dbReference type="AlphaFoldDB" id="A0A2U3BAC5"/>
<dbReference type="GO" id="GO:0003700">
    <property type="term" value="F:DNA-binding transcription factor activity"/>
    <property type="evidence" value="ECO:0007669"/>
    <property type="project" value="InterPro"/>
</dbReference>
<gene>
    <name evidence="5" type="ORF">DI392_09845</name>
</gene>
<dbReference type="GO" id="GO:0003677">
    <property type="term" value="F:DNA binding"/>
    <property type="evidence" value="ECO:0007669"/>
    <property type="project" value="UniProtKB-KW"/>
</dbReference>
<dbReference type="SMART" id="SM00866">
    <property type="entry name" value="UTRA"/>
    <property type="match status" value="1"/>
</dbReference>
<dbReference type="InterPro" id="IPR000524">
    <property type="entry name" value="Tscrpt_reg_HTH_GntR"/>
</dbReference>
<dbReference type="SMART" id="SM00345">
    <property type="entry name" value="HTH_GNTR"/>
    <property type="match status" value="1"/>
</dbReference>
<dbReference type="EMBL" id="QFWT01000004">
    <property type="protein sequence ID" value="PWI33750.1"/>
    <property type="molecule type" value="Genomic_DNA"/>
</dbReference>
<evidence type="ECO:0000256" key="3">
    <source>
        <dbReference type="ARBA" id="ARBA00023163"/>
    </source>
</evidence>
<dbReference type="PRINTS" id="PR00035">
    <property type="entry name" value="HTHGNTR"/>
</dbReference>
<proteinExistence type="predicted"/>
<evidence type="ECO:0000259" key="4">
    <source>
        <dbReference type="PROSITE" id="PS50949"/>
    </source>
</evidence>
<dbReference type="InterPro" id="IPR028978">
    <property type="entry name" value="Chorismate_lyase_/UTRA_dom_sf"/>
</dbReference>
<dbReference type="RefSeq" id="WP_109319733.1">
    <property type="nucleotide sequence ID" value="NZ_QFWT01000004.1"/>
</dbReference>
<keyword evidence="3" id="KW-0804">Transcription</keyword>
<reference evidence="5 6" key="1">
    <citation type="submission" date="2018-05" db="EMBL/GenBank/DDBJ databases">
        <title>Vibrio limimaris sp. nov., isolated from marine sediment.</title>
        <authorList>
            <person name="Li C.-M."/>
        </authorList>
    </citation>
    <scope>NUCLEOTIDE SEQUENCE [LARGE SCALE GENOMIC DNA]</scope>
    <source>
        <strain evidence="5 6">E4404</strain>
    </source>
</reference>
<accession>A0A2U3BAC5</accession>